<dbReference type="Pfam" id="PF13621">
    <property type="entry name" value="Cupin_8"/>
    <property type="match status" value="1"/>
</dbReference>
<dbReference type="EMBL" id="JWZX01000028">
    <property type="protein sequence ID" value="KOO53858.1"/>
    <property type="molecule type" value="Genomic_DNA"/>
</dbReference>
<dbReference type="PROSITE" id="PS51184">
    <property type="entry name" value="JMJC"/>
    <property type="match status" value="1"/>
</dbReference>
<accession>A0A0M0LSX7</accession>
<gene>
    <name evidence="3" type="ORF">Ctob_009481</name>
</gene>
<name>A0A0M0LSX7_9EUKA</name>
<dbReference type="SUPFAM" id="SSF51197">
    <property type="entry name" value="Clavaminate synthase-like"/>
    <property type="match status" value="1"/>
</dbReference>
<keyword evidence="4" id="KW-1185">Reference proteome</keyword>
<feature type="domain" description="JmjC" evidence="2">
    <location>
        <begin position="73"/>
        <end position="244"/>
    </location>
</feature>
<sequence>MLAHWPAIRKWTPEWFGQTLAERRVEIYFWGRSGADWKRSRIFEVTLNQFAKLVAQHNERIRDHGGDLAAAGPAPYLQEDESLFDEFSYLLMPDVMNLPFRPFVERSRDKAFTEGMDLSHALWIGPTGARTGIHWDSVDALLHQIHGMKRVMLWPPSARSFLYPSAKYNHGAELSDVDASYPNLTRFPRFAQARTISTLLDAGSALYIPAGWWHAVESLDTTISLALRSQSKCERRAAWADDALLWLHRQGLYKPGDCVCHPPARDARRDAEQGMGTDRVDAALRKAGIDPDDAEYSPAESSDIH</sequence>
<evidence type="ECO:0000313" key="3">
    <source>
        <dbReference type="EMBL" id="KOO53858.1"/>
    </source>
</evidence>
<feature type="region of interest" description="Disordered" evidence="1">
    <location>
        <begin position="264"/>
        <end position="305"/>
    </location>
</feature>
<evidence type="ECO:0000259" key="2">
    <source>
        <dbReference type="PROSITE" id="PS51184"/>
    </source>
</evidence>
<dbReference type="PANTHER" id="PTHR12461">
    <property type="entry name" value="HYPOXIA-INDUCIBLE FACTOR 1 ALPHA INHIBITOR-RELATED"/>
    <property type="match status" value="1"/>
</dbReference>
<dbReference type="InterPro" id="IPR041667">
    <property type="entry name" value="Cupin_8"/>
</dbReference>
<evidence type="ECO:0000313" key="4">
    <source>
        <dbReference type="Proteomes" id="UP000037460"/>
    </source>
</evidence>
<dbReference type="SMART" id="SM00558">
    <property type="entry name" value="JmjC"/>
    <property type="match status" value="1"/>
</dbReference>
<dbReference type="OrthoDB" id="415358at2759"/>
<proteinExistence type="predicted"/>
<organism evidence="3 4">
    <name type="scientific">Chrysochromulina tobinii</name>
    <dbReference type="NCBI Taxonomy" id="1460289"/>
    <lineage>
        <taxon>Eukaryota</taxon>
        <taxon>Haptista</taxon>
        <taxon>Haptophyta</taxon>
        <taxon>Prymnesiophyceae</taxon>
        <taxon>Prymnesiales</taxon>
        <taxon>Chrysochromulinaceae</taxon>
        <taxon>Chrysochromulina</taxon>
    </lineage>
</organism>
<reference evidence="4" key="1">
    <citation type="journal article" date="2015" name="PLoS Genet.">
        <title>Genome Sequence and Transcriptome Analyses of Chrysochromulina tobin: Metabolic Tools for Enhanced Algal Fitness in the Prominent Order Prymnesiales (Haptophyceae).</title>
        <authorList>
            <person name="Hovde B.T."/>
            <person name="Deodato C.R."/>
            <person name="Hunsperger H.M."/>
            <person name="Ryken S.A."/>
            <person name="Yost W."/>
            <person name="Jha R.K."/>
            <person name="Patterson J."/>
            <person name="Monnat R.J. Jr."/>
            <person name="Barlow S.B."/>
            <person name="Starkenburg S.R."/>
            <person name="Cattolico R.A."/>
        </authorList>
    </citation>
    <scope>NUCLEOTIDE SEQUENCE</scope>
    <source>
        <strain evidence="4">CCMP291</strain>
    </source>
</reference>
<dbReference type="PANTHER" id="PTHR12461:SF105">
    <property type="entry name" value="HYPOXIA-INDUCIBLE FACTOR 1-ALPHA INHIBITOR"/>
    <property type="match status" value="1"/>
</dbReference>
<comment type="caution">
    <text evidence="3">The sequence shown here is derived from an EMBL/GenBank/DDBJ whole genome shotgun (WGS) entry which is preliminary data.</text>
</comment>
<dbReference type="Proteomes" id="UP000037460">
    <property type="component" value="Unassembled WGS sequence"/>
</dbReference>
<dbReference type="AlphaFoldDB" id="A0A0M0LSX7"/>
<dbReference type="Gene3D" id="2.60.120.650">
    <property type="entry name" value="Cupin"/>
    <property type="match status" value="1"/>
</dbReference>
<dbReference type="InterPro" id="IPR003347">
    <property type="entry name" value="JmjC_dom"/>
</dbReference>
<protein>
    <submittedName>
        <fullName evidence="3">Transcription factor jumonji</fullName>
    </submittedName>
</protein>
<evidence type="ECO:0000256" key="1">
    <source>
        <dbReference type="SAM" id="MobiDB-lite"/>
    </source>
</evidence>
<feature type="compositionally biased region" description="Basic and acidic residues" evidence="1">
    <location>
        <begin position="264"/>
        <end position="289"/>
    </location>
</feature>